<comment type="activity regulation">
    <text evidence="9">The formation of the proteasomal ATPase PAN-20S proteasome complex, via the docking of the C-termini of PAN into the intersubunit pockets in the alpha-rings, triggers opening of the gate for substrate entry. Interconversion between the open-gate and close-gate conformations leads to a dynamic regulation of the 20S proteasome proteolysis activity.</text>
</comment>
<dbReference type="EMBL" id="RCOR01000024">
    <property type="protein sequence ID" value="RSN68863.1"/>
    <property type="molecule type" value="Genomic_DNA"/>
</dbReference>
<comment type="similarity">
    <text evidence="9">Belongs to the peptidase T1B family.</text>
</comment>
<comment type="subcellular location">
    <subcellularLocation>
        <location evidence="9">Cytoplasm</location>
    </subcellularLocation>
</comment>
<dbReference type="RefSeq" id="WP_125741726.1">
    <property type="nucleotide sequence ID" value="NZ_RCOR01000024.1"/>
</dbReference>
<dbReference type="GO" id="GO:0019774">
    <property type="term" value="C:proteasome core complex, beta-subunit complex"/>
    <property type="evidence" value="ECO:0007669"/>
    <property type="project" value="UniProtKB-UniRule"/>
</dbReference>
<evidence type="ECO:0000256" key="10">
    <source>
        <dbReference type="PIRSR" id="PIRSR600243-1"/>
    </source>
</evidence>
<comment type="function">
    <text evidence="9">Component of the proteasome core, a large protease complex with broad specificity involved in protein degradation.</text>
</comment>
<evidence type="ECO:0000256" key="5">
    <source>
        <dbReference type="ARBA" id="ARBA00022801"/>
    </source>
</evidence>
<evidence type="ECO:0000256" key="3">
    <source>
        <dbReference type="ARBA" id="ARBA00022670"/>
    </source>
</evidence>
<proteinExistence type="inferred from homology"/>
<organism evidence="11 12">
    <name type="scientific">Candidatus Korarchaeum cryptofilum</name>
    <dbReference type="NCBI Taxonomy" id="498846"/>
    <lineage>
        <taxon>Archaea</taxon>
        <taxon>Thermoproteota</taxon>
        <taxon>Candidatus Korarchaeia</taxon>
        <taxon>Candidatus Korarchaeales</taxon>
        <taxon>Candidatus Korarchaeaceae</taxon>
        <taxon>Candidatus Korarchaeum</taxon>
    </lineage>
</organism>
<dbReference type="InterPro" id="IPR019983">
    <property type="entry name" value="Pept_T1A_Psome_bsu_arc"/>
</dbReference>
<keyword evidence="4 9" id="KW-0888">Threonine protease</keyword>
<dbReference type="PANTHER" id="PTHR32194:SF0">
    <property type="entry name" value="ATP-DEPENDENT PROTEASE SUBUNIT HSLV"/>
    <property type="match status" value="1"/>
</dbReference>
<keyword evidence="2 9" id="KW-0963">Cytoplasm</keyword>
<dbReference type="InterPro" id="IPR023333">
    <property type="entry name" value="Proteasome_suB-type"/>
</dbReference>
<evidence type="ECO:0000313" key="12">
    <source>
        <dbReference type="Proteomes" id="UP000278149"/>
    </source>
</evidence>
<keyword evidence="3 9" id="KW-0645">Protease</keyword>
<dbReference type="PRINTS" id="PR00141">
    <property type="entry name" value="PROTEASOME"/>
</dbReference>
<comment type="subunit">
    <text evidence="9">The 20S proteasome core is composed of 14 alpha and 14 beta subunits that assemble into four stacked heptameric rings, resulting in a barrel-shaped structure. The two inner rings, each composed of seven catalytic beta subunits, are sandwiched by two outer rings, each composed of seven alpha subunits. The catalytic chamber with the active sites is on the inside of the barrel. Has a gated structure, the ends of the cylinder being occluded by the N-termini of the alpha-subunits. Is capped at one or both ends by the proteasome regulatory ATPase, PAN.</text>
</comment>
<evidence type="ECO:0000256" key="1">
    <source>
        <dbReference type="ARBA" id="ARBA00001198"/>
    </source>
</evidence>
<feature type="active site" description="Nucleophile" evidence="9 10">
    <location>
        <position position="6"/>
    </location>
</feature>
<reference evidence="11 12" key="1">
    <citation type="submission" date="2018-10" db="EMBL/GenBank/DDBJ databases">
        <title>Co-occurring genomic capacity for anaerobic methane metabolism and dissimilatory sulfite reduction discovered in the Korarchaeota.</title>
        <authorList>
            <person name="Mckay L.J."/>
            <person name="Dlakic M."/>
            <person name="Fields M.W."/>
            <person name="Delmont T.O."/>
            <person name="Eren A.M."/>
            <person name="Jay Z.J."/>
            <person name="Klingelsmith K.B."/>
            <person name="Rusch D.B."/>
            <person name="Inskeep W.P."/>
        </authorList>
    </citation>
    <scope>NUCLEOTIDE SEQUENCE [LARGE SCALE GENOMIC DNA]</scope>
    <source>
        <strain evidence="11 12">WS</strain>
    </source>
</reference>
<dbReference type="Pfam" id="PF00227">
    <property type="entry name" value="Proteasome"/>
    <property type="match status" value="1"/>
</dbReference>
<evidence type="ECO:0000256" key="4">
    <source>
        <dbReference type="ARBA" id="ARBA00022698"/>
    </source>
</evidence>
<evidence type="ECO:0000256" key="9">
    <source>
        <dbReference type="HAMAP-Rule" id="MF_02113"/>
    </source>
</evidence>
<feature type="chain" id="PRO_5023426825" description="Proteasome subunit beta" evidence="9">
    <location>
        <begin position="6"/>
        <end position="206"/>
    </location>
</feature>
<gene>
    <name evidence="9" type="primary">psmB</name>
    <name evidence="11" type="ORF">D9Q81_05080</name>
</gene>
<keyword evidence="5 9" id="KW-0378">Hydrolase</keyword>
<dbReference type="PROSITE" id="PS51476">
    <property type="entry name" value="PROTEASOME_BETA_2"/>
    <property type="match status" value="1"/>
</dbReference>
<protein>
    <recommendedName>
        <fullName evidence="9">Proteasome subunit beta</fullName>
        <ecNumber evidence="9">3.4.25.1</ecNumber>
    </recommendedName>
    <alternativeName>
        <fullName evidence="9">20S proteasome beta subunit</fullName>
    </alternativeName>
    <alternativeName>
        <fullName evidence="9">Proteasome core protein PsmB</fullName>
    </alternativeName>
</protein>
<dbReference type="EC" id="3.4.25.1" evidence="9"/>
<dbReference type="GO" id="GO:0005737">
    <property type="term" value="C:cytoplasm"/>
    <property type="evidence" value="ECO:0007669"/>
    <property type="project" value="UniProtKB-SubCell"/>
</dbReference>
<dbReference type="Proteomes" id="UP000278149">
    <property type="component" value="Unassembled WGS sequence"/>
</dbReference>
<name>A0A429G4X3_9CREN</name>
<dbReference type="GO" id="GO:0010498">
    <property type="term" value="P:proteasomal protein catabolic process"/>
    <property type="evidence" value="ECO:0007669"/>
    <property type="project" value="UniProtKB-UniRule"/>
</dbReference>
<keyword evidence="6 9" id="KW-0068">Autocatalytic cleavage</keyword>
<dbReference type="InterPro" id="IPR016050">
    <property type="entry name" value="Proteasome_bsu_CS"/>
</dbReference>
<dbReference type="InterPro" id="IPR001353">
    <property type="entry name" value="Proteasome_sua/b"/>
</dbReference>
<evidence type="ECO:0000313" key="11">
    <source>
        <dbReference type="EMBL" id="RSN68863.1"/>
    </source>
</evidence>
<dbReference type="GO" id="GO:0004298">
    <property type="term" value="F:threonine-type endopeptidase activity"/>
    <property type="evidence" value="ECO:0007669"/>
    <property type="project" value="UniProtKB-UniRule"/>
</dbReference>
<comment type="caution">
    <text evidence="11">The sequence shown here is derived from an EMBL/GenBank/DDBJ whole genome shotgun (WGS) entry which is preliminary data.</text>
</comment>
<dbReference type="InterPro" id="IPR029055">
    <property type="entry name" value="Ntn_hydrolases_N"/>
</dbReference>
<dbReference type="HAMAP" id="MF_02113_A">
    <property type="entry name" value="Proteasome_B_A"/>
    <property type="match status" value="1"/>
</dbReference>
<feature type="propeptide" id="PRO_5019597008" description="Removed in mature form; by autocatalysis" evidence="9">
    <location>
        <begin position="1"/>
        <end position="5"/>
    </location>
</feature>
<dbReference type="PANTHER" id="PTHR32194">
    <property type="entry name" value="METALLOPROTEASE TLDD"/>
    <property type="match status" value="1"/>
</dbReference>
<keyword evidence="7 9" id="KW-0647">Proteasome</keyword>
<dbReference type="SUPFAM" id="SSF56235">
    <property type="entry name" value="N-terminal nucleophile aminohydrolases (Ntn hydrolases)"/>
    <property type="match status" value="1"/>
</dbReference>
<comment type="catalytic activity">
    <reaction evidence="1 9">
        <text>Cleavage of peptide bonds with very broad specificity.</text>
        <dbReference type="EC" id="3.4.25.1"/>
    </reaction>
</comment>
<evidence type="ECO:0000256" key="6">
    <source>
        <dbReference type="ARBA" id="ARBA00022813"/>
    </source>
</evidence>
<accession>A0A429G4X3</accession>
<evidence type="ECO:0000256" key="7">
    <source>
        <dbReference type="ARBA" id="ARBA00022942"/>
    </source>
</evidence>
<sequence>MLMKGTTTVGVKFKNGVIMASDKRATSGTFVASKSAVKTLKITDYAVATISGLVADGQYLVNNVRTIADLYSLDTERPLSVRGIARILAFLLRRYRPYFLLAQLIVGGVDREGAHLFNVDPFGTLTEEDYLATGSGSPVAISVIESGYSPDMDRESALRIVISSMTAALSRDAATGDGIDVVVIDDRGVNFLSREEISDLVREVLR</sequence>
<dbReference type="InterPro" id="IPR000243">
    <property type="entry name" value="Pept_T1A_subB"/>
</dbReference>
<evidence type="ECO:0000256" key="8">
    <source>
        <dbReference type="ARBA" id="ARBA00023145"/>
    </source>
</evidence>
<dbReference type="Gene3D" id="3.60.20.10">
    <property type="entry name" value="Glutamine Phosphoribosylpyrophosphate, subunit 1, domain 1"/>
    <property type="match status" value="1"/>
</dbReference>
<keyword evidence="8 9" id="KW-0865">Zymogen</keyword>
<evidence type="ECO:0000256" key="2">
    <source>
        <dbReference type="ARBA" id="ARBA00022490"/>
    </source>
</evidence>
<dbReference type="PROSITE" id="PS00854">
    <property type="entry name" value="PROTEASOME_BETA_1"/>
    <property type="match status" value="1"/>
</dbReference>
<dbReference type="AlphaFoldDB" id="A0A429G4X3"/>